<evidence type="ECO:0000313" key="2">
    <source>
        <dbReference type="Proteomes" id="UP000247118"/>
    </source>
</evidence>
<proteinExistence type="predicted"/>
<dbReference type="EMBL" id="CP029604">
    <property type="protein sequence ID" value="AWO86073.1"/>
    <property type="molecule type" value="Genomic_DNA"/>
</dbReference>
<dbReference type="GeneID" id="32690774"/>
<name>A0AAD0KA13_9ACTN</name>
<sequence>MSGSTVRAAAVEPGVVDCAGQIVDRAAFVVDWAAVPEVAGDVCRPAGSGGWNVTPNPVPWIE</sequence>
<dbReference type="KEGG" id="gta:BCM27_23180"/>
<organism evidence="1 2">
    <name type="scientific">Gordonia terrae</name>
    <dbReference type="NCBI Taxonomy" id="2055"/>
    <lineage>
        <taxon>Bacteria</taxon>
        <taxon>Bacillati</taxon>
        <taxon>Actinomycetota</taxon>
        <taxon>Actinomycetes</taxon>
        <taxon>Mycobacteriales</taxon>
        <taxon>Gordoniaceae</taxon>
        <taxon>Gordonia</taxon>
    </lineage>
</organism>
<protein>
    <submittedName>
        <fullName evidence="1">Uncharacterized protein</fullName>
    </submittedName>
</protein>
<evidence type="ECO:0000313" key="1">
    <source>
        <dbReference type="EMBL" id="AWO86073.1"/>
    </source>
</evidence>
<reference evidence="1 2" key="1">
    <citation type="submission" date="2018-05" db="EMBL/GenBank/DDBJ databases">
        <title>Complete genome sequence of Gordonia terrae NRRL B-16283.</title>
        <authorList>
            <person name="Garlena R.A."/>
            <person name="Russell D.A."/>
            <person name="Hatfull G.F."/>
        </authorList>
    </citation>
    <scope>NUCLEOTIDE SEQUENCE [LARGE SCALE GENOMIC DNA]</scope>
    <source>
        <strain evidence="1 2">NRRL B-16283</strain>
    </source>
</reference>
<dbReference type="RefSeq" id="WP_004018924.1">
    <property type="nucleotide sequence ID" value="NZ_CABEIC010000002.1"/>
</dbReference>
<gene>
    <name evidence="1" type="ORF">DLJ61_23430</name>
</gene>
<dbReference type="Proteomes" id="UP000247118">
    <property type="component" value="Chromosome"/>
</dbReference>
<accession>A0AAD0KA13</accession>
<dbReference type="AlphaFoldDB" id="A0AAD0KA13"/>